<protein>
    <recommendedName>
        <fullName evidence="5">Deacetylase PdaC domain-containing protein</fullName>
    </recommendedName>
</protein>
<dbReference type="InterPro" id="IPR037126">
    <property type="entry name" value="PdaC/RsiV-like_sf"/>
</dbReference>
<reference evidence="3 4" key="1">
    <citation type="submission" date="2020-08" db="EMBL/GenBank/DDBJ databases">
        <title>Genomic Encyclopedia of Type Strains, Phase IV (KMG-IV): sequencing the most valuable type-strain genomes for metagenomic binning, comparative biology and taxonomic classification.</title>
        <authorList>
            <person name="Goeker M."/>
        </authorList>
    </citation>
    <scope>NUCLEOTIDE SEQUENCE [LARGE SCALE GENOMIC DNA]</scope>
    <source>
        <strain evidence="3 4">DSM 102044</strain>
    </source>
</reference>
<dbReference type="Pfam" id="PF11738">
    <property type="entry name" value="DUF3298"/>
    <property type="match status" value="1"/>
</dbReference>
<dbReference type="Proteomes" id="UP000588604">
    <property type="component" value="Unassembled WGS sequence"/>
</dbReference>
<proteinExistence type="predicted"/>
<name>A0A841MBE8_9BACT</name>
<organism evidence="3 4">
    <name type="scientific">Algoriphagus iocasae</name>
    <dbReference type="NCBI Taxonomy" id="1836499"/>
    <lineage>
        <taxon>Bacteria</taxon>
        <taxon>Pseudomonadati</taxon>
        <taxon>Bacteroidota</taxon>
        <taxon>Cytophagia</taxon>
        <taxon>Cytophagales</taxon>
        <taxon>Cyclobacteriaceae</taxon>
        <taxon>Algoriphagus</taxon>
    </lineage>
</organism>
<dbReference type="InterPro" id="IPR025303">
    <property type="entry name" value="PdaC"/>
</dbReference>
<dbReference type="Gene3D" id="3.30.565.40">
    <property type="entry name" value="Fervidobacterium nodosum Rt17-B1 like"/>
    <property type="match status" value="1"/>
</dbReference>
<keyword evidence="4" id="KW-1185">Reference proteome</keyword>
<dbReference type="Pfam" id="PF13739">
    <property type="entry name" value="PdaC"/>
    <property type="match status" value="1"/>
</dbReference>
<dbReference type="InterPro" id="IPR021729">
    <property type="entry name" value="DUF3298"/>
</dbReference>
<sequence>MRTASIFCLLVLLSCSKPKEEAQQLSFSDQNFTTESCVGEDCATVKINWPVASESEVGDKINAAVLNRLMAYFRQDTVFDGMEAAAQDFVKSYEDFKKDFPDAPGAWAIEINVNKSYESDSLICLKFSEYEFMGGAHPNSSVNYMTFSKSNGFHLIEDQFILDKEKLLGLTKQAFRQYHDVKEGVSLEEDDRFFLPEEGFFLPNAVGYEGDSLKLTYIPYEIGPYVMGYTELGFSLKELDGIVKK</sequence>
<evidence type="ECO:0000313" key="4">
    <source>
        <dbReference type="Proteomes" id="UP000588604"/>
    </source>
</evidence>
<evidence type="ECO:0000259" key="1">
    <source>
        <dbReference type="Pfam" id="PF11738"/>
    </source>
</evidence>
<comment type="caution">
    <text evidence="3">The sequence shown here is derived from an EMBL/GenBank/DDBJ whole genome shotgun (WGS) entry which is preliminary data.</text>
</comment>
<dbReference type="EMBL" id="JACIJO010000001">
    <property type="protein sequence ID" value="MBB6324630.1"/>
    <property type="molecule type" value="Genomic_DNA"/>
</dbReference>
<dbReference type="Gene3D" id="3.90.640.20">
    <property type="entry name" value="Heat-shock cognate protein, ATPase"/>
    <property type="match status" value="1"/>
</dbReference>
<evidence type="ECO:0000259" key="2">
    <source>
        <dbReference type="Pfam" id="PF13739"/>
    </source>
</evidence>
<feature type="domain" description="Deacetylase PdaC" evidence="2">
    <location>
        <begin position="40"/>
        <end position="140"/>
    </location>
</feature>
<evidence type="ECO:0008006" key="5">
    <source>
        <dbReference type="Google" id="ProtNLM"/>
    </source>
</evidence>
<accession>A0A841MBE8</accession>
<evidence type="ECO:0000313" key="3">
    <source>
        <dbReference type="EMBL" id="MBB6324630.1"/>
    </source>
</evidence>
<dbReference type="RefSeq" id="WP_184492602.1">
    <property type="nucleotide sequence ID" value="NZ_JACIJO010000001.1"/>
</dbReference>
<gene>
    <name evidence="3" type="ORF">FHS59_000245</name>
</gene>
<feature type="domain" description="DUF3298" evidence="1">
    <location>
        <begin position="169"/>
        <end position="232"/>
    </location>
</feature>
<dbReference type="PROSITE" id="PS51257">
    <property type="entry name" value="PROKAR_LIPOPROTEIN"/>
    <property type="match status" value="1"/>
</dbReference>
<dbReference type="AlphaFoldDB" id="A0A841MBE8"/>